<dbReference type="SUPFAM" id="SSF46785">
    <property type="entry name" value="Winged helix' DNA-binding domain"/>
    <property type="match status" value="1"/>
</dbReference>
<comment type="similarity">
    <text evidence="1">In the C-terminal section; belongs to the class-I pyridoxal-phosphate-dependent aminotransferase family.</text>
</comment>
<dbReference type="PROSITE" id="PS50949">
    <property type="entry name" value="HTH_GNTR"/>
    <property type="match status" value="1"/>
</dbReference>
<evidence type="ECO:0000256" key="5">
    <source>
        <dbReference type="ARBA" id="ARBA00023163"/>
    </source>
</evidence>
<dbReference type="SMART" id="SM00345">
    <property type="entry name" value="HTH_GNTR"/>
    <property type="match status" value="1"/>
</dbReference>
<evidence type="ECO:0000256" key="4">
    <source>
        <dbReference type="ARBA" id="ARBA00023125"/>
    </source>
</evidence>
<dbReference type="InterPro" id="IPR015424">
    <property type="entry name" value="PyrdxlP-dep_Trfase"/>
</dbReference>
<dbReference type="InterPro" id="IPR036388">
    <property type="entry name" value="WH-like_DNA-bd_sf"/>
</dbReference>
<accession>A0ABP8M3E9</accession>
<evidence type="ECO:0000256" key="1">
    <source>
        <dbReference type="ARBA" id="ARBA00005384"/>
    </source>
</evidence>
<proteinExistence type="inferred from homology"/>
<dbReference type="InterPro" id="IPR004839">
    <property type="entry name" value="Aminotransferase_I/II_large"/>
</dbReference>
<dbReference type="Proteomes" id="UP001501508">
    <property type="component" value="Unassembled WGS sequence"/>
</dbReference>
<dbReference type="PANTHER" id="PTHR46577">
    <property type="entry name" value="HTH-TYPE TRANSCRIPTIONAL REGULATORY PROTEIN GABR"/>
    <property type="match status" value="1"/>
</dbReference>
<evidence type="ECO:0000313" key="7">
    <source>
        <dbReference type="EMBL" id="GAA4442545.1"/>
    </source>
</evidence>
<dbReference type="GO" id="GO:0008483">
    <property type="term" value="F:transaminase activity"/>
    <property type="evidence" value="ECO:0007669"/>
    <property type="project" value="UniProtKB-KW"/>
</dbReference>
<keyword evidence="2" id="KW-0663">Pyridoxal phosphate</keyword>
<dbReference type="CDD" id="cd07377">
    <property type="entry name" value="WHTH_GntR"/>
    <property type="match status" value="1"/>
</dbReference>
<dbReference type="InterPro" id="IPR015421">
    <property type="entry name" value="PyrdxlP-dep_Trfase_major"/>
</dbReference>
<reference evidence="8" key="1">
    <citation type="journal article" date="2019" name="Int. J. Syst. Evol. Microbiol.">
        <title>The Global Catalogue of Microorganisms (GCM) 10K type strain sequencing project: providing services to taxonomists for standard genome sequencing and annotation.</title>
        <authorList>
            <consortium name="The Broad Institute Genomics Platform"/>
            <consortium name="The Broad Institute Genome Sequencing Center for Infectious Disease"/>
            <person name="Wu L."/>
            <person name="Ma J."/>
        </authorList>
    </citation>
    <scope>NUCLEOTIDE SEQUENCE [LARGE SCALE GENOMIC DNA]</scope>
    <source>
        <strain evidence="8">JCM 31920</strain>
    </source>
</reference>
<dbReference type="InterPro" id="IPR036390">
    <property type="entry name" value="WH_DNA-bd_sf"/>
</dbReference>
<comment type="caution">
    <text evidence="7">The sequence shown here is derived from an EMBL/GenBank/DDBJ whole genome shotgun (WGS) entry which is preliminary data.</text>
</comment>
<feature type="domain" description="HTH gntR-type" evidence="6">
    <location>
        <begin position="4"/>
        <end position="72"/>
    </location>
</feature>
<dbReference type="RefSeq" id="WP_345030561.1">
    <property type="nucleotide sequence ID" value="NZ_BAABEY010000026.1"/>
</dbReference>
<keyword evidence="5" id="KW-0804">Transcription</keyword>
<gene>
    <name evidence="7" type="ORF">GCM10023091_29580</name>
</gene>
<dbReference type="Gene3D" id="3.90.1150.10">
    <property type="entry name" value="Aspartate Aminotransferase, domain 1"/>
    <property type="match status" value="1"/>
</dbReference>
<dbReference type="InterPro" id="IPR000524">
    <property type="entry name" value="Tscrpt_reg_HTH_GntR"/>
</dbReference>
<keyword evidence="3" id="KW-0805">Transcription regulation</keyword>
<evidence type="ECO:0000313" key="8">
    <source>
        <dbReference type="Proteomes" id="UP001501508"/>
    </source>
</evidence>
<dbReference type="Gene3D" id="3.40.640.10">
    <property type="entry name" value="Type I PLP-dependent aspartate aminotransferase-like (Major domain)"/>
    <property type="match status" value="1"/>
</dbReference>
<dbReference type="InterPro" id="IPR015422">
    <property type="entry name" value="PyrdxlP-dep_Trfase_small"/>
</dbReference>
<keyword evidence="8" id="KW-1185">Reference proteome</keyword>
<dbReference type="Gene3D" id="1.10.10.10">
    <property type="entry name" value="Winged helix-like DNA-binding domain superfamily/Winged helix DNA-binding domain"/>
    <property type="match status" value="1"/>
</dbReference>
<dbReference type="Pfam" id="PF00392">
    <property type="entry name" value="GntR"/>
    <property type="match status" value="1"/>
</dbReference>
<dbReference type="EMBL" id="BAABEY010000026">
    <property type="protein sequence ID" value="GAA4442545.1"/>
    <property type="molecule type" value="Genomic_DNA"/>
</dbReference>
<sequence>MKKDFLYNEIAQNIADKIRTGVLKAGERLPSVRMLSREHAISINTARRIFLELEAQSLVQPRPQSGYFVSALNYLKLPLPEVSQPLPAARNKEPEELISSVYSNMGRSDLTMFSFGVPSGNLLPLAKLKKEIVQATRELPEGGTEYELLQGNIKLRRMVSARSLAWKGDLKENDLITANGCMSALALCLMALTRPGDTLALESPCYPGILQLAVSLGLKVLEVATHPVSGIDIDALKALLPEIDVCLLVPNFNTPLGYCTPDERKREIVSLLARHNIPLIEDDAYGDLYFSAERPKCCKSFDKEGNVLWCSSVSKTLAPGYRVGWVAPGKYKDRLLKLKLVHALSATSVVHEAVGNFLMTGRYENHLRHLRKTLQENYRHYALAIAEHFPAGTKISRPQGGLALWVEFPGEIDTAELYNHALAKQISIAPGRMFTLQNQFQNCMRLCIGLPWTDDLALKLRQLGNLARMM</sequence>
<dbReference type="PANTHER" id="PTHR46577:SF2">
    <property type="entry name" value="TRANSCRIPTIONAL REGULATORY PROTEIN"/>
    <property type="match status" value="1"/>
</dbReference>
<protein>
    <submittedName>
        <fullName evidence="7">PLP-dependent aminotransferase family protein</fullName>
    </submittedName>
</protein>
<organism evidence="7 8">
    <name type="scientific">Ravibacter arvi</name>
    <dbReference type="NCBI Taxonomy" id="2051041"/>
    <lineage>
        <taxon>Bacteria</taxon>
        <taxon>Pseudomonadati</taxon>
        <taxon>Bacteroidota</taxon>
        <taxon>Cytophagia</taxon>
        <taxon>Cytophagales</taxon>
        <taxon>Spirosomataceae</taxon>
        <taxon>Ravibacter</taxon>
    </lineage>
</organism>
<evidence type="ECO:0000256" key="2">
    <source>
        <dbReference type="ARBA" id="ARBA00022898"/>
    </source>
</evidence>
<evidence type="ECO:0000256" key="3">
    <source>
        <dbReference type="ARBA" id="ARBA00023015"/>
    </source>
</evidence>
<keyword evidence="4" id="KW-0238">DNA-binding</keyword>
<dbReference type="InterPro" id="IPR051446">
    <property type="entry name" value="HTH_trans_reg/aminotransferase"/>
</dbReference>
<name>A0ABP8M3E9_9BACT</name>
<evidence type="ECO:0000259" key="6">
    <source>
        <dbReference type="PROSITE" id="PS50949"/>
    </source>
</evidence>
<dbReference type="SUPFAM" id="SSF53383">
    <property type="entry name" value="PLP-dependent transferases"/>
    <property type="match status" value="1"/>
</dbReference>
<dbReference type="CDD" id="cd00609">
    <property type="entry name" value="AAT_like"/>
    <property type="match status" value="1"/>
</dbReference>
<dbReference type="Pfam" id="PF00155">
    <property type="entry name" value="Aminotran_1_2"/>
    <property type="match status" value="1"/>
</dbReference>
<keyword evidence="7" id="KW-0808">Transferase</keyword>
<keyword evidence="7" id="KW-0032">Aminotransferase</keyword>